<dbReference type="Proteomes" id="UP000492821">
    <property type="component" value="Unassembled WGS sequence"/>
</dbReference>
<dbReference type="GO" id="GO:0005802">
    <property type="term" value="C:trans-Golgi network"/>
    <property type="evidence" value="ECO:0007669"/>
    <property type="project" value="TreeGrafter"/>
</dbReference>
<dbReference type="AlphaFoldDB" id="A0A7E4VYJ3"/>
<dbReference type="PANTHER" id="PTHR13465:SF2">
    <property type="entry name" value="PHAGOSOME ASSEMBLY FACTOR 1"/>
    <property type="match status" value="1"/>
</dbReference>
<dbReference type="Pfam" id="PF03676">
    <property type="entry name" value="PHAF1"/>
    <property type="match status" value="1"/>
</dbReference>
<sequence>MGGGLEFEVLPEMSLRSDVIELVLGTPINQVITGLQNANKYIRNVELTYSKKEPWKKDITITLKSDGIRLLFDASTQVLKVIEVYDFKNITLKYSNVTFSSPGSEAHVSKIEKCFGATHPGVYDEKQKIFVLQWRGIYFCFPAPSSTVQQSYAHGFSSLHFDTSTLPSLSRMTIFSGTNPLEPKVPEVPLVAYCGNSLLADVSSVIENNRIAGLKFAFFAEDTIPTNNRRNLTPPRFERIVRLGDTEQTVLANLGAPARVFFNANGKMLIQRDQKERFGVDRPDKFLNYFTLGTVGFCIISTFNFETNIKSRNWISLFAPCRRSCARSPT</sequence>
<name>A0A7E4VYJ3_PANRE</name>
<proteinExistence type="inferred from homology"/>
<evidence type="ECO:0000256" key="1">
    <source>
        <dbReference type="ARBA" id="ARBA00024339"/>
    </source>
</evidence>
<accession>A0A7E4VYJ3</accession>
<protein>
    <submittedName>
        <fullName evidence="3">Uncharacterized protein</fullName>
    </submittedName>
</protein>
<keyword evidence="2" id="KW-1185">Reference proteome</keyword>
<dbReference type="InterPro" id="IPR005373">
    <property type="entry name" value="PHAF1"/>
</dbReference>
<evidence type="ECO:0000313" key="2">
    <source>
        <dbReference type="Proteomes" id="UP000492821"/>
    </source>
</evidence>
<dbReference type="InterPro" id="IPR039156">
    <property type="entry name" value="PHAF1/BROMI"/>
</dbReference>
<organism evidence="2 3">
    <name type="scientific">Panagrellus redivivus</name>
    <name type="common">Microworm</name>
    <dbReference type="NCBI Taxonomy" id="6233"/>
    <lineage>
        <taxon>Eukaryota</taxon>
        <taxon>Metazoa</taxon>
        <taxon>Ecdysozoa</taxon>
        <taxon>Nematoda</taxon>
        <taxon>Chromadorea</taxon>
        <taxon>Rhabditida</taxon>
        <taxon>Tylenchina</taxon>
        <taxon>Panagrolaimomorpha</taxon>
        <taxon>Panagrolaimoidea</taxon>
        <taxon>Panagrolaimidae</taxon>
        <taxon>Panagrellus</taxon>
    </lineage>
</organism>
<dbReference type="PANTHER" id="PTHR13465">
    <property type="entry name" value="UPF0183 PROTEIN"/>
    <property type="match status" value="1"/>
</dbReference>
<dbReference type="WBParaSite" id="Pan_g4747.t1">
    <property type="protein sequence ID" value="Pan_g4747.t1"/>
    <property type="gene ID" value="Pan_g4747"/>
</dbReference>
<dbReference type="GO" id="GO:0043001">
    <property type="term" value="P:Golgi to plasma membrane protein transport"/>
    <property type="evidence" value="ECO:0007669"/>
    <property type="project" value="TreeGrafter"/>
</dbReference>
<evidence type="ECO:0000313" key="3">
    <source>
        <dbReference type="WBParaSite" id="Pan_g4747.t1"/>
    </source>
</evidence>
<reference evidence="2" key="1">
    <citation type="journal article" date="2013" name="Genetics">
        <title>The draft genome and transcriptome of Panagrellus redivivus are shaped by the harsh demands of a free-living lifestyle.</title>
        <authorList>
            <person name="Srinivasan J."/>
            <person name="Dillman A.R."/>
            <person name="Macchietto M.G."/>
            <person name="Heikkinen L."/>
            <person name="Lakso M."/>
            <person name="Fracchia K.M."/>
            <person name="Antoshechkin I."/>
            <person name="Mortazavi A."/>
            <person name="Wong G."/>
            <person name="Sternberg P.W."/>
        </authorList>
    </citation>
    <scope>NUCLEOTIDE SEQUENCE [LARGE SCALE GENOMIC DNA]</scope>
    <source>
        <strain evidence="2">MT8872</strain>
    </source>
</reference>
<comment type="similarity">
    <text evidence="1">Belongs to the PHAF1 family.</text>
</comment>
<reference evidence="3" key="2">
    <citation type="submission" date="2020-10" db="UniProtKB">
        <authorList>
            <consortium name="WormBaseParasite"/>
        </authorList>
    </citation>
    <scope>IDENTIFICATION</scope>
</reference>